<dbReference type="InterPro" id="IPR038837">
    <property type="entry name" value="tRNA_ligase_1"/>
</dbReference>
<gene>
    <name evidence="2" type="ORF">LR48_Vigan08g155200</name>
</gene>
<keyword evidence="1" id="KW-0732">Signal</keyword>
<name>A0A0L9V6N1_PHAAN</name>
<evidence type="ECO:0000256" key="1">
    <source>
        <dbReference type="SAM" id="SignalP"/>
    </source>
</evidence>
<dbReference type="AlphaFoldDB" id="A0A0L9V6N1"/>
<dbReference type="Gramene" id="KOM50725">
    <property type="protein sequence ID" value="KOM50725"/>
    <property type="gene ID" value="LR48_Vigan08g155200"/>
</dbReference>
<dbReference type="GO" id="GO:0006388">
    <property type="term" value="P:tRNA splicing, via endonucleolytic cleavage and ligation"/>
    <property type="evidence" value="ECO:0007669"/>
    <property type="project" value="InterPro"/>
</dbReference>
<accession>A0A0L9V6N1</accession>
<sequence length="426" mass="47767">MLSLMIPLLWYFKVVHCGGIPGCAKSSLCKELLNAEGGLEDARPLHSLMGDLIKGKYWQKVAEERRKKPNSIMLADKNAPNEEVWKLIEDMCHKTRASAVPVVAESEGTDSNPFSLDALAIFIFRVLQRVNHPGNLDKASPNAGYVLLMFYHLYEGRSRKEFEGELIERFGSLVKMPLLKSDRDPLPNPVQSILEEGIDLYKLHTYRHGRLESTKGSYAKEWLKWEKQLRDILCGNAEYFNSIQVPFEFTVKQVLEQLRSIAKGDYTPPDTEIRKFGTIVFAALTTPVTEIKGALNKLAESNPKIDAFLKDKHLENLNRAHVTLAHKRSHGIKAVADYGIYLNKKVPVELAALLFSDKMAALEACPGSVEGEKIVSKNPWPHITLWTAQGVAPKEANMLPQLFAAGKASRIDFNPPIILSGTIDFY</sequence>
<evidence type="ECO:0008006" key="4">
    <source>
        <dbReference type="Google" id="ProtNLM"/>
    </source>
</evidence>
<dbReference type="OMA" id="ENDFPHC"/>
<dbReference type="GO" id="GO:0003972">
    <property type="term" value="F:RNA ligase (ATP) activity"/>
    <property type="evidence" value="ECO:0007669"/>
    <property type="project" value="InterPro"/>
</dbReference>
<dbReference type="EMBL" id="CM003378">
    <property type="protein sequence ID" value="KOM50725.1"/>
    <property type="molecule type" value="Genomic_DNA"/>
</dbReference>
<proteinExistence type="predicted"/>
<dbReference type="PANTHER" id="PTHR35460">
    <property type="entry name" value="TRNA LIGASE 1"/>
    <property type="match status" value="1"/>
</dbReference>
<feature type="signal peptide" evidence="1">
    <location>
        <begin position="1"/>
        <end position="17"/>
    </location>
</feature>
<protein>
    <recommendedName>
        <fullName evidence="4">tRNA ligase phosphodiesterase domain-containing protein</fullName>
    </recommendedName>
</protein>
<organism evidence="2 3">
    <name type="scientific">Phaseolus angularis</name>
    <name type="common">Azuki bean</name>
    <name type="synonym">Vigna angularis</name>
    <dbReference type="NCBI Taxonomy" id="3914"/>
    <lineage>
        <taxon>Eukaryota</taxon>
        <taxon>Viridiplantae</taxon>
        <taxon>Streptophyta</taxon>
        <taxon>Embryophyta</taxon>
        <taxon>Tracheophyta</taxon>
        <taxon>Spermatophyta</taxon>
        <taxon>Magnoliopsida</taxon>
        <taxon>eudicotyledons</taxon>
        <taxon>Gunneridae</taxon>
        <taxon>Pentapetalae</taxon>
        <taxon>rosids</taxon>
        <taxon>fabids</taxon>
        <taxon>Fabales</taxon>
        <taxon>Fabaceae</taxon>
        <taxon>Papilionoideae</taxon>
        <taxon>50 kb inversion clade</taxon>
        <taxon>NPAAA clade</taxon>
        <taxon>indigoferoid/millettioid clade</taxon>
        <taxon>Phaseoleae</taxon>
        <taxon>Vigna</taxon>
    </lineage>
</organism>
<evidence type="ECO:0000313" key="2">
    <source>
        <dbReference type="EMBL" id="KOM50725.1"/>
    </source>
</evidence>
<dbReference type="PANTHER" id="PTHR35460:SF1">
    <property type="entry name" value="TRNA LIGASE 1"/>
    <property type="match status" value="1"/>
</dbReference>
<reference evidence="3" key="1">
    <citation type="journal article" date="2015" name="Proc. Natl. Acad. Sci. U.S.A.">
        <title>Genome sequencing of adzuki bean (Vigna angularis) provides insight into high starch and low fat accumulation and domestication.</title>
        <authorList>
            <person name="Yang K."/>
            <person name="Tian Z."/>
            <person name="Chen C."/>
            <person name="Luo L."/>
            <person name="Zhao B."/>
            <person name="Wang Z."/>
            <person name="Yu L."/>
            <person name="Li Y."/>
            <person name="Sun Y."/>
            <person name="Li W."/>
            <person name="Chen Y."/>
            <person name="Li Y."/>
            <person name="Zhang Y."/>
            <person name="Ai D."/>
            <person name="Zhao J."/>
            <person name="Shang C."/>
            <person name="Ma Y."/>
            <person name="Wu B."/>
            <person name="Wang M."/>
            <person name="Gao L."/>
            <person name="Sun D."/>
            <person name="Zhang P."/>
            <person name="Guo F."/>
            <person name="Wang W."/>
            <person name="Li Y."/>
            <person name="Wang J."/>
            <person name="Varshney R.K."/>
            <person name="Wang J."/>
            <person name="Ling H.Q."/>
            <person name="Wan P."/>
        </authorList>
    </citation>
    <scope>NUCLEOTIDE SEQUENCE</scope>
    <source>
        <strain evidence="3">cv. Jingnong 6</strain>
    </source>
</reference>
<evidence type="ECO:0000313" key="3">
    <source>
        <dbReference type="Proteomes" id="UP000053144"/>
    </source>
</evidence>
<feature type="chain" id="PRO_5005596280" description="tRNA ligase phosphodiesterase domain-containing protein" evidence="1">
    <location>
        <begin position="18"/>
        <end position="426"/>
    </location>
</feature>
<dbReference type="Proteomes" id="UP000053144">
    <property type="component" value="Chromosome 8"/>
</dbReference>